<keyword evidence="5" id="KW-1185">Reference proteome</keyword>
<dbReference type="InterPro" id="IPR006734">
    <property type="entry name" value="PLATZ"/>
</dbReference>
<dbReference type="PANTHER" id="PTHR31065">
    <property type="entry name" value="PLATZ TRANSCRIPTION FACTOR FAMILY PROTEIN"/>
    <property type="match status" value="1"/>
</dbReference>
<dbReference type="OrthoDB" id="724537at2759"/>
<dbReference type="InterPro" id="IPR000315">
    <property type="entry name" value="Znf_B-box"/>
</dbReference>
<dbReference type="SUPFAM" id="SSF57845">
    <property type="entry name" value="B-box zinc-binding domain"/>
    <property type="match status" value="1"/>
</dbReference>
<evidence type="ECO:0000313" key="4">
    <source>
        <dbReference type="EMBL" id="MQL84310.1"/>
    </source>
</evidence>
<name>A0A843URF2_COLES</name>
<dbReference type="PANTHER" id="PTHR31065:SF90">
    <property type="entry name" value="(WILD MALAYSIAN BANANA) HYPOTHETICAL PROTEIN"/>
    <property type="match status" value="1"/>
</dbReference>
<reference evidence="4" key="1">
    <citation type="submission" date="2017-07" db="EMBL/GenBank/DDBJ databases">
        <title>Taro Niue Genome Assembly and Annotation.</title>
        <authorList>
            <person name="Atibalentja N."/>
            <person name="Keating K."/>
            <person name="Fields C.J."/>
        </authorList>
    </citation>
    <scope>NUCLEOTIDE SEQUENCE</scope>
    <source>
        <strain evidence="4">Niue_2</strain>
        <tissue evidence="4">Leaf</tissue>
    </source>
</reference>
<feature type="region of interest" description="Disordered" evidence="2">
    <location>
        <begin position="245"/>
        <end position="284"/>
    </location>
</feature>
<dbReference type="AlphaFoldDB" id="A0A843URF2"/>
<feature type="compositionally biased region" description="Basic residues" evidence="2">
    <location>
        <begin position="265"/>
        <end position="278"/>
    </location>
</feature>
<dbReference type="GO" id="GO:0008270">
    <property type="term" value="F:zinc ion binding"/>
    <property type="evidence" value="ECO:0007669"/>
    <property type="project" value="UniProtKB-KW"/>
</dbReference>
<organism evidence="4 5">
    <name type="scientific">Colocasia esculenta</name>
    <name type="common">Wild taro</name>
    <name type="synonym">Arum esculentum</name>
    <dbReference type="NCBI Taxonomy" id="4460"/>
    <lineage>
        <taxon>Eukaryota</taxon>
        <taxon>Viridiplantae</taxon>
        <taxon>Streptophyta</taxon>
        <taxon>Embryophyta</taxon>
        <taxon>Tracheophyta</taxon>
        <taxon>Spermatophyta</taxon>
        <taxon>Magnoliopsida</taxon>
        <taxon>Liliopsida</taxon>
        <taxon>Araceae</taxon>
        <taxon>Aroideae</taxon>
        <taxon>Colocasieae</taxon>
        <taxon>Colocasia</taxon>
    </lineage>
</organism>
<sequence>MGALVRGLVSTRSWLRLSMNAPLRSCKRNFCMPEWLPTADESQRWAMGGDPNGSSLSSRLKILFSRVFLCDKVNSRRVKPQWLGLLLKTRFFGTCDDHKDLRKSEVNIYCIECGVSMCPHCLSSAALRTRHGGHHLLQIRRYIYQDVIRVHDMQKFVDCSKVQSFVVNGAKVVLLNPKKQSKPVMSGNSGGALCGICQRAVPEPNRYCSIACKVEVASLVGQRATEESEPFLSSLKYSGLDDLEDGASSADSSPRPSDSFGGRLHSAKKRISRRKGIPRRAQFF</sequence>
<evidence type="ECO:0000256" key="2">
    <source>
        <dbReference type="SAM" id="MobiDB-lite"/>
    </source>
</evidence>
<keyword evidence="1" id="KW-0862">Zinc</keyword>
<evidence type="ECO:0000259" key="3">
    <source>
        <dbReference type="PROSITE" id="PS50119"/>
    </source>
</evidence>
<keyword evidence="1" id="KW-0479">Metal-binding</keyword>
<feature type="compositionally biased region" description="Low complexity" evidence="2">
    <location>
        <begin position="247"/>
        <end position="259"/>
    </location>
</feature>
<dbReference type="EMBL" id="NMUH01000753">
    <property type="protein sequence ID" value="MQL84310.1"/>
    <property type="molecule type" value="Genomic_DNA"/>
</dbReference>
<dbReference type="PROSITE" id="PS50119">
    <property type="entry name" value="ZF_BBOX"/>
    <property type="match status" value="1"/>
</dbReference>
<evidence type="ECO:0000313" key="5">
    <source>
        <dbReference type="Proteomes" id="UP000652761"/>
    </source>
</evidence>
<feature type="domain" description="B box-type" evidence="3">
    <location>
        <begin position="95"/>
        <end position="139"/>
    </location>
</feature>
<gene>
    <name evidence="4" type="ORF">Taro_016814</name>
</gene>
<protein>
    <recommendedName>
        <fullName evidence="3">B box-type domain-containing protein</fullName>
    </recommendedName>
</protein>
<accession>A0A843URF2</accession>
<keyword evidence="1" id="KW-0863">Zinc-finger</keyword>
<dbReference type="Pfam" id="PF04640">
    <property type="entry name" value="PLATZ"/>
    <property type="match status" value="1"/>
</dbReference>
<dbReference type="CDD" id="cd19756">
    <property type="entry name" value="Bbox2"/>
    <property type="match status" value="1"/>
</dbReference>
<comment type="caution">
    <text evidence="4">The sequence shown here is derived from an EMBL/GenBank/DDBJ whole genome shotgun (WGS) entry which is preliminary data.</text>
</comment>
<evidence type="ECO:0000256" key="1">
    <source>
        <dbReference type="PROSITE-ProRule" id="PRU00024"/>
    </source>
</evidence>
<dbReference type="Proteomes" id="UP000652761">
    <property type="component" value="Unassembled WGS sequence"/>
</dbReference>
<proteinExistence type="predicted"/>